<evidence type="ECO:0000313" key="2">
    <source>
        <dbReference type="Proteomes" id="UP000825701"/>
    </source>
</evidence>
<evidence type="ECO:0000313" key="1">
    <source>
        <dbReference type="EMBL" id="QZO02264.1"/>
    </source>
</evidence>
<dbReference type="SUPFAM" id="SSF53383">
    <property type="entry name" value="PLP-dependent transferases"/>
    <property type="match status" value="1"/>
</dbReference>
<dbReference type="Gene3D" id="3.40.640.10">
    <property type="entry name" value="Type I PLP-dependent aspartate aminotransferase-like (Major domain)"/>
    <property type="match status" value="1"/>
</dbReference>
<accession>A0A9E6RCD7</accession>
<dbReference type="InterPro" id="IPR015424">
    <property type="entry name" value="PyrdxlP-dep_Trfase"/>
</dbReference>
<proteinExistence type="predicted"/>
<dbReference type="PANTHER" id="PTHR43799:SF1">
    <property type="entry name" value="ASPARTATE AMINOTRANSFERASE"/>
    <property type="match status" value="1"/>
</dbReference>
<dbReference type="Gene3D" id="3.90.1150.10">
    <property type="entry name" value="Aspartate Aminotransferase, domain 1"/>
    <property type="match status" value="1"/>
</dbReference>
<keyword evidence="1" id="KW-0808">Transferase</keyword>
<dbReference type="CDD" id="cd00609">
    <property type="entry name" value="AAT_like"/>
    <property type="match status" value="1"/>
</dbReference>
<reference evidence="1" key="1">
    <citation type="submission" date="2021-08" db="EMBL/GenBank/DDBJ databases">
        <authorList>
            <person name="Zhang H."/>
            <person name="Xu M."/>
            <person name="Yu Z."/>
            <person name="Yang L."/>
            <person name="Cai Y."/>
        </authorList>
    </citation>
    <scope>NUCLEOTIDE SEQUENCE</scope>
    <source>
        <strain evidence="1">CHL1</strain>
    </source>
</reference>
<dbReference type="InterPro" id="IPR015421">
    <property type="entry name" value="PyrdxlP-dep_Trfase_major"/>
</dbReference>
<gene>
    <name evidence="1" type="ORF">K6K41_04165</name>
</gene>
<dbReference type="Pfam" id="PF12897">
    <property type="entry name" value="Asp_aminotransf"/>
    <property type="match status" value="1"/>
</dbReference>
<dbReference type="InterPro" id="IPR015422">
    <property type="entry name" value="PyrdxlP-dep_Trfase_small"/>
</dbReference>
<dbReference type="InterPro" id="IPR024551">
    <property type="entry name" value="AspAT_Ic"/>
</dbReference>
<dbReference type="EMBL" id="CP081869">
    <property type="protein sequence ID" value="QZO02264.1"/>
    <property type="molecule type" value="Genomic_DNA"/>
</dbReference>
<dbReference type="AlphaFoldDB" id="A0A9E6RCD7"/>
<organism evidence="1 2">
    <name type="scientific">Chenggangzhangella methanolivorans</name>
    <dbReference type="NCBI Taxonomy" id="1437009"/>
    <lineage>
        <taxon>Bacteria</taxon>
        <taxon>Pseudomonadati</taxon>
        <taxon>Pseudomonadota</taxon>
        <taxon>Alphaproteobacteria</taxon>
        <taxon>Hyphomicrobiales</taxon>
        <taxon>Methylopilaceae</taxon>
        <taxon>Chenggangzhangella</taxon>
    </lineage>
</organism>
<keyword evidence="2" id="KW-1185">Reference proteome</keyword>
<dbReference type="GO" id="GO:0004069">
    <property type="term" value="F:L-aspartate:2-oxoglutarate aminotransferase activity"/>
    <property type="evidence" value="ECO:0007669"/>
    <property type="project" value="InterPro"/>
</dbReference>
<name>A0A9E6RCD7_9HYPH</name>
<keyword evidence="1" id="KW-0032">Aminotransferase</keyword>
<dbReference type="Proteomes" id="UP000825701">
    <property type="component" value="Chromosome"/>
</dbReference>
<sequence>MLPVTAALADLSAADLEAFLAKTRADLDAFKARGLKLDMTRGKPSPEQLVFAEGMLALPGNRDHTSEANEDARNYGNLQGLAETRKLFAGTMGAPAERVVVGGNASLAMMHDVIVWALLKGVPGSARPWSKEEEIVFLCPAPGYDRHFAICEEFGIRMIPVRLTGEGPDMDQVEELVRDPAVKGMWCVPKYSNPTAETYSDETVRRLAKMETAAPDFRLFWDNAYAVHHLTDAKAEILNILDECAAAGHPDRAFVFASTSKMTVAGAGLAFFASSEANVKWQQARAGKQTIGPDKLNQLRHVRFLKDEAGLAAHMDKHRGSLAPKFKAVTDALQARLGGLGAATWITPAGGYFVSVDLAPGAASRTVALAKEAGLALTPAGATYPYGKDPQDSNLRLAPSFPTLADVKVASEIIAVCMALACAEAEEARRKKAAA</sequence>
<dbReference type="KEGG" id="cmet:K6K41_04165"/>
<dbReference type="PANTHER" id="PTHR43799">
    <property type="entry name" value="AMINOTRANSFERASE, PUTATIVE-RELATED"/>
    <property type="match status" value="1"/>
</dbReference>
<protein>
    <submittedName>
        <fullName evidence="1">Aminotransferase class I/II-fold pyridoxal phosphate-dependent enzyme</fullName>
    </submittedName>
</protein>